<feature type="transmembrane region" description="Helical" evidence="6">
    <location>
        <begin position="279"/>
        <end position="302"/>
    </location>
</feature>
<feature type="transmembrane region" description="Helical" evidence="6">
    <location>
        <begin position="158"/>
        <end position="177"/>
    </location>
</feature>
<reference evidence="9 10" key="1">
    <citation type="submission" date="2018-06" db="EMBL/GenBank/DDBJ databases">
        <title>Comparative genomics reveals the genomic features of Rhizophagus irregularis, R. cerebriforme, R. diaphanum and Gigaspora rosea, and their symbiotic lifestyle signature.</title>
        <authorList>
            <person name="Morin E."/>
            <person name="San Clemente H."/>
            <person name="Chen E.C.H."/>
            <person name="De La Providencia I."/>
            <person name="Hainaut M."/>
            <person name="Kuo A."/>
            <person name="Kohler A."/>
            <person name="Murat C."/>
            <person name="Tang N."/>
            <person name="Roy S."/>
            <person name="Loubradou J."/>
            <person name="Henrissat B."/>
            <person name="Grigoriev I.V."/>
            <person name="Corradi N."/>
            <person name="Roux C."/>
            <person name="Martin F.M."/>
        </authorList>
    </citation>
    <scope>NUCLEOTIDE SEQUENCE [LARGE SCALE GENOMIC DNA]</scope>
    <source>
        <strain evidence="9 10">DAOM 194757</strain>
    </source>
</reference>
<feature type="chain" id="PRO_5017481535" description="G-protein coupled receptors family 1 profile domain-containing protein" evidence="7">
    <location>
        <begin position="24"/>
        <end position="345"/>
    </location>
</feature>
<evidence type="ECO:0000256" key="2">
    <source>
        <dbReference type="ARBA" id="ARBA00022692"/>
    </source>
</evidence>
<keyword evidence="7" id="KW-0732">Signal</keyword>
<evidence type="ECO:0000256" key="1">
    <source>
        <dbReference type="ARBA" id="ARBA00004141"/>
    </source>
</evidence>
<dbReference type="Proteomes" id="UP000266673">
    <property type="component" value="Unassembled WGS sequence"/>
</dbReference>
<evidence type="ECO:0000313" key="9">
    <source>
        <dbReference type="EMBL" id="RIB25976.1"/>
    </source>
</evidence>
<dbReference type="GO" id="GO:0007189">
    <property type="term" value="P:adenylate cyclase-activating G protein-coupled receptor signaling pathway"/>
    <property type="evidence" value="ECO:0007669"/>
    <property type="project" value="TreeGrafter"/>
</dbReference>
<dbReference type="PANTHER" id="PTHR23112:SF0">
    <property type="entry name" value="TRANSMEMBRANE PROTEIN 116"/>
    <property type="match status" value="1"/>
</dbReference>
<feature type="transmembrane region" description="Helical" evidence="6">
    <location>
        <begin position="247"/>
        <end position="264"/>
    </location>
</feature>
<sequence>MLSLKYPLKIILLNLIFKNIASAQDLDIDLYEDDPVGFLCIVIIGHVGSFFSIMSIVYMLNRIYYKWAHNHKSLSMALRVPFYLCIFDIILVFFLDLNLTYLAIHRTTWPAQTCKIIAVVAIAFTLFHRLFVACIAVITYLRVCKQKACDTGRYDWKLLLPLVIVSSLISVIGLSTYGPVKYWCAAESKTLTNPISSTLMTITVLSTCSFCYIQTIREIRSIKKQQVTITTSQNITMFPVSDVELRVSVKVLGYILVFIVQWIPDIPYDMYQFYGTAHPWAYCFVVFTIIIGPIGNLIFFIINEGWSRDQNNISSGYADVKCESGDNSHNSSSTNGNKSHEVDSD</sequence>
<organism evidence="9 10">
    <name type="scientific">Gigaspora rosea</name>
    <dbReference type="NCBI Taxonomy" id="44941"/>
    <lineage>
        <taxon>Eukaryota</taxon>
        <taxon>Fungi</taxon>
        <taxon>Fungi incertae sedis</taxon>
        <taxon>Mucoromycota</taxon>
        <taxon>Glomeromycotina</taxon>
        <taxon>Glomeromycetes</taxon>
        <taxon>Diversisporales</taxon>
        <taxon>Gigasporaceae</taxon>
        <taxon>Gigaspora</taxon>
    </lineage>
</organism>
<protein>
    <recommendedName>
        <fullName evidence="8">G-protein coupled receptors family 1 profile domain-containing protein</fullName>
    </recommendedName>
</protein>
<evidence type="ECO:0000256" key="4">
    <source>
        <dbReference type="ARBA" id="ARBA00023136"/>
    </source>
</evidence>
<feature type="signal peptide" evidence="7">
    <location>
        <begin position="1"/>
        <end position="23"/>
    </location>
</feature>
<dbReference type="AlphaFoldDB" id="A0A397W3P1"/>
<evidence type="ECO:0000256" key="3">
    <source>
        <dbReference type="ARBA" id="ARBA00022989"/>
    </source>
</evidence>
<gene>
    <name evidence="9" type="ORF">C2G38_2138526</name>
</gene>
<dbReference type="GO" id="GO:0004930">
    <property type="term" value="F:G protein-coupled receptor activity"/>
    <property type="evidence" value="ECO:0007669"/>
    <property type="project" value="TreeGrafter"/>
</dbReference>
<proteinExistence type="predicted"/>
<dbReference type="EMBL" id="QKWP01000154">
    <property type="protein sequence ID" value="RIB25976.1"/>
    <property type="molecule type" value="Genomic_DNA"/>
</dbReference>
<feature type="transmembrane region" description="Helical" evidence="6">
    <location>
        <begin position="36"/>
        <end position="60"/>
    </location>
</feature>
<evidence type="ECO:0000256" key="7">
    <source>
        <dbReference type="SAM" id="SignalP"/>
    </source>
</evidence>
<feature type="region of interest" description="Disordered" evidence="5">
    <location>
        <begin position="324"/>
        <end position="345"/>
    </location>
</feature>
<evidence type="ECO:0000259" key="8">
    <source>
        <dbReference type="PROSITE" id="PS50262"/>
    </source>
</evidence>
<dbReference type="Gene3D" id="1.20.1070.10">
    <property type="entry name" value="Rhodopsin 7-helix transmembrane proteins"/>
    <property type="match status" value="1"/>
</dbReference>
<feature type="transmembrane region" description="Helical" evidence="6">
    <location>
        <begin position="197"/>
        <end position="216"/>
    </location>
</feature>
<feature type="transmembrane region" description="Helical" evidence="6">
    <location>
        <begin position="116"/>
        <end position="138"/>
    </location>
</feature>
<dbReference type="GO" id="GO:0005886">
    <property type="term" value="C:plasma membrane"/>
    <property type="evidence" value="ECO:0007669"/>
    <property type="project" value="TreeGrafter"/>
</dbReference>
<evidence type="ECO:0000256" key="5">
    <source>
        <dbReference type="SAM" id="MobiDB-lite"/>
    </source>
</evidence>
<evidence type="ECO:0000256" key="6">
    <source>
        <dbReference type="SAM" id="Phobius"/>
    </source>
</evidence>
<accession>A0A397W3P1</accession>
<comment type="subcellular location">
    <subcellularLocation>
        <location evidence="1">Membrane</location>
        <topology evidence="1">Multi-pass membrane protein</topology>
    </subcellularLocation>
</comment>
<feature type="transmembrane region" description="Helical" evidence="6">
    <location>
        <begin position="80"/>
        <end position="104"/>
    </location>
</feature>
<name>A0A397W3P1_9GLOM</name>
<evidence type="ECO:0000313" key="10">
    <source>
        <dbReference type="Proteomes" id="UP000266673"/>
    </source>
</evidence>
<keyword evidence="2 6" id="KW-0812">Transmembrane</keyword>
<keyword evidence="3 6" id="KW-1133">Transmembrane helix</keyword>
<dbReference type="SUPFAM" id="SSF81321">
    <property type="entry name" value="Family A G protein-coupled receptor-like"/>
    <property type="match status" value="1"/>
</dbReference>
<dbReference type="InterPro" id="IPR017452">
    <property type="entry name" value="GPCR_Rhodpsn_7TM"/>
</dbReference>
<keyword evidence="10" id="KW-1185">Reference proteome</keyword>
<feature type="domain" description="G-protein coupled receptors family 1 profile" evidence="8">
    <location>
        <begin position="48"/>
        <end position="300"/>
    </location>
</feature>
<comment type="caution">
    <text evidence="9">The sequence shown here is derived from an EMBL/GenBank/DDBJ whole genome shotgun (WGS) entry which is preliminary data.</text>
</comment>
<feature type="compositionally biased region" description="Polar residues" evidence="5">
    <location>
        <begin position="327"/>
        <end position="337"/>
    </location>
</feature>
<dbReference type="PANTHER" id="PTHR23112">
    <property type="entry name" value="G PROTEIN-COUPLED RECEPTOR 157-RELATED"/>
    <property type="match status" value="1"/>
</dbReference>
<dbReference type="OrthoDB" id="2376869at2759"/>
<dbReference type="PROSITE" id="PS50262">
    <property type="entry name" value="G_PROTEIN_RECEP_F1_2"/>
    <property type="match status" value="1"/>
</dbReference>
<keyword evidence="4 6" id="KW-0472">Membrane</keyword>